<dbReference type="AlphaFoldDB" id="A0A9D1JFW3"/>
<reference evidence="1" key="1">
    <citation type="submission" date="2020-10" db="EMBL/GenBank/DDBJ databases">
        <authorList>
            <person name="Gilroy R."/>
        </authorList>
    </citation>
    <scope>NUCLEOTIDE SEQUENCE</scope>
    <source>
        <strain evidence="1">ChiSxjej1B13-7041</strain>
    </source>
</reference>
<name>A0A9D1JFW3_9FIRM</name>
<dbReference type="Proteomes" id="UP000886841">
    <property type="component" value="Unassembled WGS sequence"/>
</dbReference>
<dbReference type="EMBL" id="DVHU01000061">
    <property type="protein sequence ID" value="HIR93160.1"/>
    <property type="molecule type" value="Genomic_DNA"/>
</dbReference>
<dbReference type="PROSITE" id="PS51365">
    <property type="entry name" value="RENAL_DIPEPTIDASE_2"/>
    <property type="match status" value="1"/>
</dbReference>
<dbReference type="Gene3D" id="3.20.20.140">
    <property type="entry name" value="Metal-dependent hydrolases"/>
    <property type="match status" value="1"/>
</dbReference>
<sequence>MNYMDFHCDTLGMFGKGPDQGNLYENSGAVDLKRMKEAGCLAQFFATFLPPAEWRVKKGGPAKDEVFRDNLYQGLMGAIGEHSHMVGFARSFRDYEENKKAGKISAFLTFEDGRMLEGSQENLERFYALGYRLITFTWNFDNCLGSAALAGDMSTHSAEKVPAREYGLTDFGKETVEHMEELGMIVDVSHGSDALFYDVADVAKKPFIASHSNARALTPSARNLSDEMLRVLGERGGVTGLNFCPGFLGRDLEHEESTVARICDHMEHILDVAGSEALVLGSDWDGFSGELEVTEPRALELIFRELGRRGVSHSQIERIAFGNGERILRELL</sequence>
<dbReference type="Pfam" id="PF01244">
    <property type="entry name" value="Peptidase_M19"/>
    <property type="match status" value="1"/>
</dbReference>
<dbReference type="GO" id="GO:0006508">
    <property type="term" value="P:proteolysis"/>
    <property type="evidence" value="ECO:0007669"/>
    <property type="project" value="InterPro"/>
</dbReference>
<evidence type="ECO:0000313" key="1">
    <source>
        <dbReference type="EMBL" id="HIR93160.1"/>
    </source>
</evidence>
<evidence type="ECO:0000313" key="2">
    <source>
        <dbReference type="Proteomes" id="UP000886841"/>
    </source>
</evidence>
<gene>
    <name evidence="1" type="ORF">IAB98_07070</name>
</gene>
<proteinExistence type="predicted"/>
<comment type="caution">
    <text evidence="1">The sequence shown here is derived from an EMBL/GenBank/DDBJ whole genome shotgun (WGS) entry which is preliminary data.</text>
</comment>
<dbReference type="PANTHER" id="PTHR10443">
    <property type="entry name" value="MICROSOMAL DIPEPTIDASE"/>
    <property type="match status" value="1"/>
</dbReference>
<accession>A0A9D1JFW3</accession>
<dbReference type="PANTHER" id="PTHR10443:SF12">
    <property type="entry name" value="DIPEPTIDASE"/>
    <property type="match status" value="1"/>
</dbReference>
<reference evidence="1" key="2">
    <citation type="journal article" date="2021" name="PeerJ">
        <title>Extensive microbial diversity within the chicken gut microbiome revealed by metagenomics and culture.</title>
        <authorList>
            <person name="Gilroy R."/>
            <person name="Ravi A."/>
            <person name="Getino M."/>
            <person name="Pursley I."/>
            <person name="Horton D.L."/>
            <person name="Alikhan N.F."/>
            <person name="Baker D."/>
            <person name="Gharbi K."/>
            <person name="Hall N."/>
            <person name="Watson M."/>
            <person name="Adriaenssens E.M."/>
            <person name="Foster-Nyarko E."/>
            <person name="Jarju S."/>
            <person name="Secka A."/>
            <person name="Antonio M."/>
            <person name="Oren A."/>
            <person name="Chaudhuri R.R."/>
            <person name="La Ragione R."/>
            <person name="Hildebrand F."/>
            <person name="Pallen M.J."/>
        </authorList>
    </citation>
    <scope>NUCLEOTIDE SEQUENCE</scope>
    <source>
        <strain evidence="1">ChiSxjej1B13-7041</strain>
    </source>
</reference>
<dbReference type="SUPFAM" id="SSF51556">
    <property type="entry name" value="Metallo-dependent hydrolases"/>
    <property type="match status" value="1"/>
</dbReference>
<organism evidence="1 2">
    <name type="scientific">Candidatus Egerieimonas intestinavium</name>
    <dbReference type="NCBI Taxonomy" id="2840777"/>
    <lineage>
        <taxon>Bacteria</taxon>
        <taxon>Bacillati</taxon>
        <taxon>Bacillota</taxon>
        <taxon>Clostridia</taxon>
        <taxon>Lachnospirales</taxon>
        <taxon>Lachnospiraceae</taxon>
        <taxon>Lachnospiraceae incertae sedis</taxon>
        <taxon>Candidatus Egerieimonas</taxon>
    </lineage>
</organism>
<protein>
    <submittedName>
        <fullName evidence="1">Membrane dipeptidase</fullName>
    </submittedName>
</protein>
<dbReference type="GO" id="GO:0070573">
    <property type="term" value="F:metallodipeptidase activity"/>
    <property type="evidence" value="ECO:0007669"/>
    <property type="project" value="InterPro"/>
</dbReference>
<dbReference type="InterPro" id="IPR032466">
    <property type="entry name" value="Metal_Hydrolase"/>
</dbReference>
<dbReference type="InterPro" id="IPR008257">
    <property type="entry name" value="Pept_M19"/>
</dbReference>